<comment type="caution">
    <text evidence="1">The sequence shown here is derived from an EMBL/GenBank/DDBJ whole genome shotgun (WGS) entry which is preliminary data.</text>
</comment>
<reference evidence="2" key="1">
    <citation type="submission" date="2017-09" db="EMBL/GenBank/DDBJ databases">
        <title>Depth-based differentiation of microbial function through sediment-hosted aquifers and enrichment of novel symbionts in the deep terrestrial subsurface.</title>
        <authorList>
            <person name="Probst A.J."/>
            <person name="Ladd B."/>
            <person name="Jarett J.K."/>
            <person name="Geller-Mcgrath D.E."/>
            <person name="Sieber C.M.K."/>
            <person name="Emerson J.B."/>
            <person name="Anantharaman K."/>
            <person name="Thomas B.C."/>
            <person name="Malmstrom R."/>
            <person name="Stieglmeier M."/>
            <person name="Klingl A."/>
            <person name="Woyke T."/>
            <person name="Ryan C.M."/>
            <person name="Banfield J.F."/>
        </authorList>
    </citation>
    <scope>NUCLEOTIDE SEQUENCE [LARGE SCALE GENOMIC DNA]</scope>
</reference>
<dbReference type="AlphaFoldDB" id="A0A2M7E784"/>
<name>A0A2M7E784_9BACT</name>
<accession>A0A2M7E784</accession>
<dbReference type="Proteomes" id="UP000228886">
    <property type="component" value="Unassembled WGS sequence"/>
</dbReference>
<proteinExistence type="predicted"/>
<evidence type="ECO:0000313" key="1">
    <source>
        <dbReference type="EMBL" id="PIV63600.1"/>
    </source>
</evidence>
<dbReference type="SUPFAM" id="SSF53756">
    <property type="entry name" value="UDP-Glycosyltransferase/glycogen phosphorylase"/>
    <property type="match status" value="1"/>
</dbReference>
<evidence type="ECO:0000313" key="2">
    <source>
        <dbReference type="Proteomes" id="UP000228886"/>
    </source>
</evidence>
<gene>
    <name evidence="1" type="ORF">COS11_06615</name>
</gene>
<dbReference type="Gene3D" id="3.40.50.2000">
    <property type="entry name" value="Glycogen Phosphorylase B"/>
    <property type="match status" value="1"/>
</dbReference>
<sequence length="91" mass="10766">MNHYYSLPNKVFEYIFSGLPLIVSNFPDMGKLIDDYQCGWKVSVDEKSVVDLIEHISKEDIKEKRNNAINCRDNFGWDKEEEKLLKIYGQY</sequence>
<dbReference type="EMBL" id="PETL01000316">
    <property type="protein sequence ID" value="PIV63600.1"/>
    <property type="molecule type" value="Genomic_DNA"/>
</dbReference>
<evidence type="ECO:0008006" key="3">
    <source>
        <dbReference type="Google" id="ProtNLM"/>
    </source>
</evidence>
<organism evidence="1 2">
    <name type="scientific">bacterium (Candidatus Ratteibacteria) CG01_land_8_20_14_3_00_40_19</name>
    <dbReference type="NCBI Taxonomy" id="2014290"/>
    <lineage>
        <taxon>Bacteria</taxon>
        <taxon>Candidatus Ratteibacteria</taxon>
    </lineage>
</organism>
<protein>
    <recommendedName>
        <fullName evidence="3">Glycosyl transferase family 1 domain-containing protein</fullName>
    </recommendedName>
</protein>